<feature type="compositionally biased region" description="Polar residues" evidence="1">
    <location>
        <begin position="42"/>
        <end position="62"/>
    </location>
</feature>
<protein>
    <submittedName>
        <fullName evidence="3">DUF4283 domain protein</fullName>
    </submittedName>
</protein>
<dbReference type="Proteomes" id="UP000002051">
    <property type="component" value="Unassembled WGS sequence"/>
</dbReference>
<reference evidence="3 5" key="2">
    <citation type="journal article" date="2014" name="BMC Genomics">
        <title>An improved genome release (version Mt4.0) for the model legume Medicago truncatula.</title>
        <authorList>
            <person name="Tang H."/>
            <person name="Krishnakumar V."/>
            <person name="Bidwell S."/>
            <person name="Rosen B."/>
            <person name="Chan A."/>
            <person name="Zhou S."/>
            <person name="Gentzbittel L."/>
            <person name="Childs K.L."/>
            <person name="Yandell M."/>
            <person name="Gundlach H."/>
            <person name="Mayer K.F."/>
            <person name="Schwartz D.C."/>
            <person name="Town C.D."/>
        </authorList>
    </citation>
    <scope>GENOME REANNOTATION</scope>
    <source>
        <strain evidence="3">A17</strain>
        <strain evidence="4 5">cv. Jemalong A17</strain>
    </source>
</reference>
<dbReference type="PANTHER" id="PTHR31286:SF167">
    <property type="entry name" value="OS09G0268800 PROTEIN"/>
    <property type="match status" value="1"/>
</dbReference>
<reference evidence="3 5" key="1">
    <citation type="journal article" date="2011" name="Nature">
        <title>The Medicago genome provides insight into the evolution of rhizobial symbioses.</title>
        <authorList>
            <person name="Young N.D."/>
            <person name="Debelle F."/>
            <person name="Oldroyd G.E."/>
            <person name="Geurts R."/>
            <person name="Cannon S.B."/>
            <person name="Udvardi M.K."/>
            <person name="Benedito V.A."/>
            <person name="Mayer K.F."/>
            <person name="Gouzy J."/>
            <person name="Schoof H."/>
            <person name="Van de Peer Y."/>
            <person name="Proost S."/>
            <person name="Cook D.R."/>
            <person name="Meyers B.C."/>
            <person name="Spannagl M."/>
            <person name="Cheung F."/>
            <person name="De Mita S."/>
            <person name="Krishnakumar V."/>
            <person name="Gundlach H."/>
            <person name="Zhou S."/>
            <person name="Mudge J."/>
            <person name="Bharti A.K."/>
            <person name="Murray J.D."/>
            <person name="Naoumkina M.A."/>
            <person name="Rosen B."/>
            <person name="Silverstein K.A."/>
            <person name="Tang H."/>
            <person name="Rombauts S."/>
            <person name="Zhao P.X."/>
            <person name="Zhou P."/>
            <person name="Barbe V."/>
            <person name="Bardou P."/>
            <person name="Bechner M."/>
            <person name="Bellec A."/>
            <person name="Berger A."/>
            <person name="Berges H."/>
            <person name="Bidwell S."/>
            <person name="Bisseling T."/>
            <person name="Choisne N."/>
            <person name="Couloux A."/>
            <person name="Denny R."/>
            <person name="Deshpande S."/>
            <person name="Dai X."/>
            <person name="Doyle J.J."/>
            <person name="Dudez A.M."/>
            <person name="Farmer A.D."/>
            <person name="Fouteau S."/>
            <person name="Franken C."/>
            <person name="Gibelin C."/>
            <person name="Gish J."/>
            <person name="Goldstein S."/>
            <person name="Gonzalez A.J."/>
            <person name="Green P.J."/>
            <person name="Hallab A."/>
            <person name="Hartog M."/>
            <person name="Hua A."/>
            <person name="Humphray S.J."/>
            <person name="Jeong D.H."/>
            <person name="Jing Y."/>
            <person name="Jocker A."/>
            <person name="Kenton S.M."/>
            <person name="Kim D.J."/>
            <person name="Klee K."/>
            <person name="Lai H."/>
            <person name="Lang C."/>
            <person name="Lin S."/>
            <person name="Macmil S.L."/>
            <person name="Magdelenat G."/>
            <person name="Matthews L."/>
            <person name="McCorrison J."/>
            <person name="Monaghan E.L."/>
            <person name="Mun J.H."/>
            <person name="Najar F.Z."/>
            <person name="Nicholson C."/>
            <person name="Noirot C."/>
            <person name="O'Bleness M."/>
            <person name="Paule C.R."/>
            <person name="Poulain J."/>
            <person name="Prion F."/>
            <person name="Qin B."/>
            <person name="Qu C."/>
            <person name="Retzel E.F."/>
            <person name="Riddle C."/>
            <person name="Sallet E."/>
            <person name="Samain S."/>
            <person name="Samson N."/>
            <person name="Sanders I."/>
            <person name="Saurat O."/>
            <person name="Scarpelli C."/>
            <person name="Schiex T."/>
            <person name="Segurens B."/>
            <person name="Severin A.J."/>
            <person name="Sherrier D.J."/>
            <person name="Shi R."/>
            <person name="Sims S."/>
            <person name="Singer S.R."/>
            <person name="Sinharoy S."/>
            <person name="Sterck L."/>
            <person name="Viollet A."/>
            <person name="Wang B.B."/>
            <person name="Wang K."/>
            <person name="Wang M."/>
            <person name="Wang X."/>
            <person name="Warfsmann J."/>
            <person name="Weissenbach J."/>
            <person name="White D.D."/>
            <person name="White J.D."/>
            <person name="Wiley G.B."/>
            <person name="Wincker P."/>
            <person name="Xing Y."/>
            <person name="Yang L."/>
            <person name="Yao Z."/>
            <person name="Ying F."/>
            <person name="Zhai J."/>
            <person name="Zhou L."/>
            <person name="Zuber A."/>
            <person name="Denarie J."/>
            <person name="Dixon R.A."/>
            <person name="May G.D."/>
            <person name="Schwartz D.C."/>
            <person name="Rogers J."/>
            <person name="Quetier F."/>
            <person name="Town C.D."/>
            <person name="Roe B.A."/>
        </authorList>
    </citation>
    <scope>NUCLEOTIDE SEQUENCE [LARGE SCALE GENOMIC DNA]</scope>
    <source>
        <strain evidence="3">A17</strain>
        <strain evidence="4 5">cv. Jemalong A17</strain>
    </source>
</reference>
<dbReference type="InterPro" id="IPR040256">
    <property type="entry name" value="At4g02000-like"/>
</dbReference>
<reference evidence="4" key="3">
    <citation type="submission" date="2015-04" db="UniProtKB">
        <authorList>
            <consortium name="EnsemblPlants"/>
        </authorList>
    </citation>
    <scope>IDENTIFICATION</scope>
    <source>
        <strain evidence="4">cv. Jemalong A17</strain>
    </source>
</reference>
<feature type="domain" description="DUF4283" evidence="2">
    <location>
        <begin position="105"/>
        <end position="186"/>
    </location>
</feature>
<sequence length="214" mass="24559">MEANKGKEISNVSNPNQLDPRNNNIQRPQKIQRIEIPYFTFGNKQEPGSTSNGEQANNQGFYTPSAKGFQRNNQEISNQGSGENTMASKGPFFMYDEEVLGEDIKQCTNSIIGKLLTTKQISKQVLYNSLMGIWCNPNGFKITELENNLYQLSFERESDIKRILKGEPWIIINVWLKLHLWNRSTNIQKLDFIHVPLWIQIWGLPLHCKTVAMG</sequence>
<evidence type="ECO:0000256" key="1">
    <source>
        <dbReference type="SAM" id="MobiDB-lite"/>
    </source>
</evidence>
<gene>
    <name evidence="3" type="ordered locus">MTR_7g406910</name>
</gene>
<proteinExistence type="predicted"/>
<feature type="compositionally biased region" description="Polar residues" evidence="1">
    <location>
        <begin position="70"/>
        <end position="87"/>
    </location>
</feature>
<dbReference type="AlphaFoldDB" id="A0A072U6L7"/>
<name>A0A072U6L7_MEDTR</name>
<dbReference type="InterPro" id="IPR025558">
    <property type="entry name" value="DUF4283"/>
</dbReference>
<dbReference type="EnsemblPlants" id="KEH21490">
    <property type="protein sequence ID" value="KEH21490"/>
    <property type="gene ID" value="MTR_7g406910"/>
</dbReference>
<feature type="compositionally biased region" description="Polar residues" evidence="1">
    <location>
        <begin position="10"/>
        <end position="29"/>
    </location>
</feature>
<feature type="region of interest" description="Disordered" evidence="1">
    <location>
        <begin position="1"/>
        <end position="88"/>
    </location>
</feature>
<evidence type="ECO:0000313" key="4">
    <source>
        <dbReference type="EnsemblPlants" id="KEH21490"/>
    </source>
</evidence>
<dbReference type="Pfam" id="PF14111">
    <property type="entry name" value="DUF4283"/>
    <property type="match status" value="1"/>
</dbReference>
<dbReference type="HOGENOM" id="CLU_1290698_0_0_1"/>
<evidence type="ECO:0000313" key="5">
    <source>
        <dbReference type="Proteomes" id="UP000002051"/>
    </source>
</evidence>
<dbReference type="PANTHER" id="PTHR31286">
    <property type="entry name" value="GLYCINE-RICH CELL WALL STRUCTURAL PROTEIN 1.8-LIKE"/>
    <property type="match status" value="1"/>
</dbReference>
<dbReference type="EMBL" id="CM001223">
    <property type="protein sequence ID" value="KEH21490.1"/>
    <property type="molecule type" value="Genomic_DNA"/>
</dbReference>
<organism evidence="3 5">
    <name type="scientific">Medicago truncatula</name>
    <name type="common">Barrel medic</name>
    <name type="synonym">Medicago tribuloides</name>
    <dbReference type="NCBI Taxonomy" id="3880"/>
    <lineage>
        <taxon>Eukaryota</taxon>
        <taxon>Viridiplantae</taxon>
        <taxon>Streptophyta</taxon>
        <taxon>Embryophyta</taxon>
        <taxon>Tracheophyta</taxon>
        <taxon>Spermatophyta</taxon>
        <taxon>Magnoliopsida</taxon>
        <taxon>eudicotyledons</taxon>
        <taxon>Gunneridae</taxon>
        <taxon>Pentapetalae</taxon>
        <taxon>rosids</taxon>
        <taxon>fabids</taxon>
        <taxon>Fabales</taxon>
        <taxon>Fabaceae</taxon>
        <taxon>Papilionoideae</taxon>
        <taxon>50 kb inversion clade</taxon>
        <taxon>NPAAA clade</taxon>
        <taxon>Hologalegina</taxon>
        <taxon>IRL clade</taxon>
        <taxon>Trifolieae</taxon>
        <taxon>Medicago</taxon>
    </lineage>
</organism>
<evidence type="ECO:0000313" key="3">
    <source>
        <dbReference type="EMBL" id="KEH21490.1"/>
    </source>
</evidence>
<evidence type="ECO:0000259" key="2">
    <source>
        <dbReference type="Pfam" id="PF14111"/>
    </source>
</evidence>
<keyword evidence="5" id="KW-1185">Reference proteome</keyword>
<accession>A0A072U6L7</accession>